<evidence type="ECO:0000259" key="3">
    <source>
        <dbReference type="Pfam" id="PF07581"/>
    </source>
</evidence>
<sequence>MSGVKEKRRSRGFTLTEMLVSIAMLAILAGLLIPVSASMYRRFRLTEMDDFARQICVAAQNELTAMKATGRLEAFAKQTDQRLTQQPQDYPKTDNDGWKDLYTVYSADQAAEDFLLRAGDSLSQATEHGGYFLLELNPLTGDVYSAFYSEQPFTYEQISAWADRSRETRLGEKDLIGYYSAASADYGAVGVPEKFCPTIELIDGEELYVKIDCGGLMALRRTQRNLTVTLTVKGASGGEVPFTYRGGTDFFVERDSITLYKVLDSLDEDNAFAAVFKNSGIKAGDDITVQAAITYDDPNQGLNITGETGLAQGNSLFGAVVTGDDGSGQIQVSRVRHLNNLQDSILTGDAADAAKACRKVVQTAPISFLFQDWKDGDWCPASKWTGNPMGEFRPIQNQALFGAEESEAPAVRACYDGQNNVLKGFVFGVNDHGRSALFGTASHTDFQNIRLADCQANGMYAAMLGGYLSQCSIENCGAYLTTQDENGSYYNDMDDRRARYMVQSNDLIGQAGGLAAYADRTTITASFGAVDVTCSSKNGYAGGLAGYLNNCHLEACYASGNISAPNRSNGAGGLVGTISNDYQDAMKSSVKSCYATGHVTADQNAGGLLGRAAGTVSDCVSYGKVTTGAETEDTSTSGGFIGNSNGALRISDCCYLSQAKYNATYHAPNGVTASGYSALKETAHVGESHPYSVGLRGLGIPFPLCQYQGNRIDHYGDWPEAYQLQTSLVYYEKYADGSYGYYARTSLTSGGQSAGSNWIADTLKDRPCVEDGYALMTVYELSRFSYTLDVGDRSEALKKGDIAITTDPAACTQKQAALLRQGEAVDFVSDGQTVEIQNAKLYRLPFDLQINKREAAYTFWETLTVTGYGPDSSDPVVKNETFYYCPDFARNAVNPEPGVKSNLPQEPGGPERPVYVRSARQLNGMSRSTYYWNLRGGGTQIQFVQETDLDYQLYTKRYCGVTYDLMDTSEGNPYKNQPIGTPNVRTAGGDMEAHNFRNSYDGRGHKIIDYCCETYNKAGSAVYRFTGLFGEAEQCTLKNIVMVASDPANRSGYVRATNYYGNYNEEPAVGALIGLAYKDRDAPASQKTTEIINCTVSGYEVSFQMGGSSKDPAVGGLVGINFGSIVNSSATCSVSINSSNGHLGGLAGSLNGTGSIDRCYAGGTLRYQKSGQTGGLVGGFVNVYGYGQINVSQRDMRVSNSYAANARLRSNMPATGTRNYSVVAPSEDGDVGNSRFKVSNCYYLSDPGTVDIDLMDDGTSWGLTDRELGYLTMDGFTWADAGHTFSWSASLSGKAYPYPTATTGADGQPVHYGDWYGSGTAAEEEQEADRPQPAEKTA</sequence>
<name>A0A8J6J4Z4_9FIRM</name>
<reference evidence="4" key="1">
    <citation type="submission" date="2020-08" db="EMBL/GenBank/DDBJ databases">
        <title>Genome public.</title>
        <authorList>
            <person name="Liu C."/>
            <person name="Sun Q."/>
        </authorList>
    </citation>
    <scope>NUCLEOTIDE SEQUENCE</scope>
    <source>
        <strain evidence="4">BX5</strain>
    </source>
</reference>
<protein>
    <submittedName>
        <fullName evidence="4">Type II secretion system protein</fullName>
    </submittedName>
</protein>
<keyword evidence="2" id="KW-0472">Membrane</keyword>
<keyword evidence="2" id="KW-0812">Transmembrane</keyword>
<dbReference type="Proteomes" id="UP000602260">
    <property type="component" value="Unassembled WGS sequence"/>
</dbReference>
<feature type="domain" description="GLUG" evidence="3">
    <location>
        <begin position="538"/>
        <end position="563"/>
    </location>
</feature>
<gene>
    <name evidence="4" type="ORF">H8S55_06820</name>
</gene>
<evidence type="ECO:0000256" key="2">
    <source>
        <dbReference type="SAM" id="Phobius"/>
    </source>
</evidence>
<dbReference type="EMBL" id="JACOPN010000004">
    <property type="protein sequence ID" value="MBC5717027.1"/>
    <property type="molecule type" value="Genomic_DNA"/>
</dbReference>
<dbReference type="InterPro" id="IPR011493">
    <property type="entry name" value="GLUG"/>
</dbReference>
<dbReference type="NCBIfam" id="TIGR02532">
    <property type="entry name" value="IV_pilin_GFxxxE"/>
    <property type="match status" value="1"/>
</dbReference>
<evidence type="ECO:0000313" key="5">
    <source>
        <dbReference type="Proteomes" id="UP000602260"/>
    </source>
</evidence>
<feature type="region of interest" description="Disordered" evidence="1">
    <location>
        <begin position="1307"/>
        <end position="1338"/>
    </location>
</feature>
<feature type="compositionally biased region" description="Basic and acidic residues" evidence="1">
    <location>
        <begin position="1328"/>
        <end position="1338"/>
    </location>
</feature>
<dbReference type="SUPFAM" id="SSF54523">
    <property type="entry name" value="Pili subunits"/>
    <property type="match status" value="1"/>
</dbReference>
<evidence type="ECO:0000313" key="4">
    <source>
        <dbReference type="EMBL" id="MBC5717027.1"/>
    </source>
</evidence>
<evidence type="ECO:0000256" key="1">
    <source>
        <dbReference type="SAM" id="MobiDB-lite"/>
    </source>
</evidence>
<keyword evidence="5" id="KW-1185">Reference proteome</keyword>
<dbReference type="Pfam" id="PF07581">
    <property type="entry name" value="Glug"/>
    <property type="match status" value="1"/>
</dbReference>
<dbReference type="Gene3D" id="3.30.700.10">
    <property type="entry name" value="Glycoprotein, Type 4 Pilin"/>
    <property type="match status" value="1"/>
</dbReference>
<dbReference type="Pfam" id="PF07963">
    <property type="entry name" value="N_methyl"/>
    <property type="match status" value="1"/>
</dbReference>
<feature type="transmembrane region" description="Helical" evidence="2">
    <location>
        <begin position="12"/>
        <end position="33"/>
    </location>
</feature>
<keyword evidence="2" id="KW-1133">Transmembrane helix</keyword>
<accession>A0A8J6J4Z4</accession>
<dbReference type="Gene3D" id="2.160.20.110">
    <property type="match status" value="2"/>
</dbReference>
<proteinExistence type="predicted"/>
<organism evidence="4 5">
    <name type="scientific">Flintibacter faecis</name>
    <dbReference type="NCBI Taxonomy" id="2763047"/>
    <lineage>
        <taxon>Bacteria</taxon>
        <taxon>Bacillati</taxon>
        <taxon>Bacillota</taxon>
        <taxon>Clostridia</taxon>
        <taxon>Eubacteriales</taxon>
        <taxon>Flintibacter</taxon>
    </lineage>
</organism>
<comment type="caution">
    <text evidence="4">The sequence shown here is derived from an EMBL/GenBank/DDBJ whole genome shotgun (WGS) entry which is preliminary data.</text>
</comment>
<dbReference type="InterPro" id="IPR012902">
    <property type="entry name" value="N_methyl_site"/>
</dbReference>
<dbReference type="InterPro" id="IPR045584">
    <property type="entry name" value="Pilin-like"/>
</dbReference>